<feature type="domain" description="Major fimbrial subunit protein N-terminal" evidence="5">
    <location>
        <begin position="54"/>
        <end position="170"/>
    </location>
</feature>
<reference evidence="6 7" key="1">
    <citation type="submission" date="2013-12" db="EMBL/GenBank/DDBJ databases">
        <title>Improved hybrid genome assemblies of Bacteroides xylanisolvens SD CC 1b and Bacteroides xylanisolvens SD CC 2a using Illumina and 454 Sequencing.</title>
        <authorList>
            <person name="Ramaraj T."/>
            <person name="Sundararajan A."/>
            <person name="Mudge J."/>
            <person name="Schilkey F.D."/>
            <person name="Delvecchio V."/>
            <person name="Donlon M."/>
            <person name="Ziemer C."/>
        </authorList>
    </citation>
    <scope>NUCLEOTIDE SEQUENCE [LARGE SCALE GENOMIC DNA]</scope>
</reference>
<dbReference type="EMBL" id="CBXG010000056">
    <property type="protein sequence ID" value="CDM07700.1"/>
    <property type="molecule type" value="Genomic_DNA"/>
</dbReference>
<organism evidence="6 7">
    <name type="scientific">Bacteroides xylanisolvens SD CC 1b</name>
    <dbReference type="NCBI Taxonomy" id="702447"/>
    <lineage>
        <taxon>Bacteria</taxon>
        <taxon>Pseudomonadati</taxon>
        <taxon>Bacteroidota</taxon>
        <taxon>Bacteroidia</taxon>
        <taxon>Bacteroidales</taxon>
        <taxon>Bacteroidaceae</taxon>
        <taxon>Bacteroides</taxon>
    </lineage>
</organism>
<accession>W6PUU6</accession>
<comment type="similarity">
    <text evidence="2">Belongs to the bacteroidetes fimbrillin superfamily. FimA/Mfa1 family.</text>
</comment>
<dbReference type="GO" id="GO:0009289">
    <property type="term" value="C:pilus"/>
    <property type="evidence" value="ECO:0007669"/>
    <property type="project" value="UniProtKB-SubCell"/>
</dbReference>
<evidence type="ECO:0000256" key="2">
    <source>
        <dbReference type="ARBA" id="ARBA00006011"/>
    </source>
</evidence>
<evidence type="ECO:0000256" key="1">
    <source>
        <dbReference type="ARBA" id="ARBA00004561"/>
    </source>
</evidence>
<dbReference type="Pfam" id="PF06321">
    <property type="entry name" value="P_gingi_FimA"/>
    <property type="match status" value="1"/>
</dbReference>
<evidence type="ECO:0000259" key="5">
    <source>
        <dbReference type="Pfam" id="PF06321"/>
    </source>
</evidence>
<evidence type="ECO:0000313" key="6">
    <source>
        <dbReference type="EMBL" id="CDM07700.1"/>
    </source>
</evidence>
<evidence type="ECO:0000256" key="3">
    <source>
        <dbReference type="ARBA" id="ARBA00022729"/>
    </source>
</evidence>
<name>W6PUU6_9BACE</name>
<keyword evidence="3" id="KW-0732">Signal</keyword>
<proteinExistence type="inferred from homology"/>
<dbReference type="InterPro" id="IPR029141">
    <property type="entry name" value="FimA_N"/>
</dbReference>
<dbReference type="AlphaFoldDB" id="W6PUU6"/>
<comment type="subcellular location">
    <subcellularLocation>
        <location evidence="1">Fimbrium</location>
    </subcellularLocation>
</comment>
<dbReference type="Proteomes" id="UP000019380">
    <property type="component" value="Unassembled WGS sequence"/>
</dbReference>
<evidence type="ECO:0000256" key="4">
    <source>
        <dbReference type="ARBA" id="ARBA00023263"/>
    </source>
</evidence>
<dbReference type="Gene3D" id="2.60.40.2580">
    <property type="match status" value="1"/>
</dbReference>
<gene>
    <name evidence="6" type="ORF">BN890_53280</name>
</gene>
<comment type="caution">
    <text evidence="6">The sequence shown here is derived from an EMBL/GenBank/DDBJ whole genome shotgun (WGS) entry which is preliminary data.</text>
</comment>
<keyword evidence="4" id="KW-0281">Fimbrium</keyword>
<evidence type="ECO:0000313" key="7">
    <source>
        <dbReference type="Proteomes" id="UP000019380"/>
    </source>
</evidence>
<protein>
    <recommendedName>
        <fullName evidence="5">Major fimbrial subunit protein N-terminal domain-containing protein</fullName>
    </recommendedName>
</protein>
<sequence length="260" mass="27705">MPSSSIIIPFRNLLSVLLLLPLVLSCRQDELILPVPPVSGKGETAEVTLSVRIPDFRAANTRGVDEKGITEITVLMFADEGGTEKVKVKYDIPGSSLHTLSGSSDTKYFSVPVIAGRYKRIALIANAQTELANITAGSTYDALKQVEVVGRFGQEGTGTYIPMYGEHAPVGGFELKAGVSQTIAQEIPLIRMLAKVDIINPTTSGATTAAGKVYFVNSVGNGRVWVDLATYNTTASQSGYMTPTLPATSQPAVRCWRAPA</sequence>